<dbReference type="EMBL" id="FR796425">
    <property type="protein sequence ID" value="CBZ12474.1"/>
    <property type="molecule type" value="Genomic_DNA"/>
</dbReference>
<feature type="domain" description="RRM" evidence="5">
    <location>
        <begin position="143"/>
        <end position="221"/>
    </location>
</feature>
<keyword evidence="7" id="KW-1185">Reference proteome</keyword>
<dbReference type="AlphaFoldDB" id="E9ADZ5"/>
<protein>
    <submittedName>
        <fullName evidence="6">Putative RNA binding protein</fullName>
    </submittedName>
</protein>
<gene>
    <name evidence="6" type="ORF">LMJF_29_1360</name>
</gene>
<dbReference type="InterPro" id="IPR035979">
    <property type="entry name" value="RBD_domain_sf"/>
</dbReference>
<dbReference type="GO" id="GO:0003723">
    <property type="term" value="F:RNA binding"/>
    <property type="evidence" value="ECO:0007669"/>
    <property type="project" value="UniProtKB-UniRule"/>
</dbReference>
<feature type="compositionally biased region" description="Polar residues" evidence="4">
    <location>
        <begin position="357"/>
        <end position="376"/>
    </location>
</feature>
<dbReference type="Proteomes" id="UP000000542">
    <property type="component" value="Chromosome 29"/>
</dbReference>
<feature type="region of interest" description="Disordered" evidence="4">
    <location>
        <begin position="76"/>
        <end position="130"/>
    </location>
</feature>
<dbReference type="Pfam" id="PF00076">
    <property type="entry name" value="RRM_1"/>
    <property type="match status" value="2"/>
</dbReference>
<dbReference type="VEuPathDB" id="TriTrypDB:LmjF.29.1360"/>
<evidence type="ECO:0000259" key="5">
    <source>
        <dbReference type="PROSITE" id="PS50102"/>
    </source>
</evidence>
<dbReference type="HOGENOM" id="CLU_413606_0_0_1"/>
<dbReference type="STRING" id="5664.E9ADZ5"/>
<dbReference type="VEuPathDB" id="TriTrypDB:LMJSD75_290020500"/>
<dbReference type="PANTHER" id="PTHR24012">
    <property type="entry name" value="RNA BINDING PROTEIN"/>
    <property type="match status" value="1"/>
</dbReference>
<dbReference type="RefSeq" id="XP_003722216.1">
    <property type="nucleotide sequence ID" value="XM_003722168.1"/>
</dbReference>
<feature type="compositionally biased region" description="Polar residues" evidence="4">
    <location>
        <begin position="91"/>
        <end position="112"/>
    </location>
</feature>
<dbReference type="SMART" id="SM00360">
    <property type="entry name" value="RRM"/>
    <property type="match status" value="2"/>
</dbReference>
<accession>E9ADZ5</accession>
<feature type="region of interest" description="Disordered" evidence="4">
    <location>
        <begin position="1"/>
        <end position="62"/>
    </location>
</feature>
<evidence type="ECO:0000256" key="2">
    <source>
        <dbReference type="ARBA" id="ARBA00022884"/>
    </source>
</evidence>
<dbReference type="GeneID" id="12980997"/>
<dbReference type="InterPro" id="IPR000504">
    <property type="entry name" value="RRM_dom"/>
</dbReference>
<sequence>MTRLNSSCGSVRRNRPICESAASPEAVLPSASILPPPTREGVSPGGAYSRPDEGRSNDNVTPQTLNAVSSFVASGKTKKIASDSSRSSDSNLSQPRAAMQTNQAPATNTRSSYGAAAPRKGRSRRASAAAHVTASEESNLHNSNLFICNLDPRVSQAELETAFAEHGTILSSAVMRDIHTGESLGTAFVRMSSHDEARYTMEAMNGVHVGSRSISVQWARRSEGGPVGEARKKIMKLFVRNVPLDCTKIDLEKLFGAYGNVRQVTLHKDTSPVQDEAMVRLIAFVIYTEEGAAERAAREVHNTKPFASCNGIPIMVKLAEDLAKHYREHNHQHQQQQGESTPTAAAAKQRHRRSHSQRNNLTRIASKSPSHKQAISSGNTIMSLSSHTSSTTLSIHAGQSSGADASIADMGVSADVSLCKNYPQLTPPECNVPLLKTPLGAMTSATLPQQHRMSCVRGAAPPSAAPLSPFNALQFLATTPPNAGGRMPAVSVPPCKDATAMPFVADSQRPSLIDIPNSQAGQSFFFNRSTPQLSQYAPPQQQQHHHLQLPQLSELPINVPVTPRLYHLPAVHAVPECQDARAAVVVPNLCCEALPVQSRSMNDSQPIVAYSDRGEESDLRIVDTAPVAHPVSLRPQSNVKMASPKLPQTYRHNPYTSCSFIRVG</sequence>
<dbReference type="SUPFAM" id="SSF54928">
    <property type="entry name" value="RNA-binding domain, RBD"/>
    <property type="match status" value="1"/>
</dbReference>
<evidence type="ECO:0000313" key="6">
    <source>
        <dbReference type="EMBL" id="CBZ12474.1"/>
    </source>
</evidence>
<proteinExistence type="predicted"/>
<dbReference type="VEuPathDB" id="TriTrypDB:LMJFC_290021500"/>
<dbReference type="CDD" id="cd00590">
    <property type="entry name" value="RRM_SF"/>
    <property type="match status" value="1"/>
</dbReference>
<reference evidence="6 7" key="1">
    <citation type="journal article" date="2005" name="Science">
        <title>The genome of the kinetoplastid parasite, Leishmania major.</title>
        <authorList>
            <person name="Ivens A.C."/>
            <person name="Peacock C.S."/>
            <person name="Worthey E.A."/>
            <person name="Murphy L."/>
            <person name="Aggarwal G."/>
            <person name="Berriman M."/>
            <person name="Sisk E."/>
            <person name="Rajandream M.A."/>
            <person name="Adlem E."/>
            <person name="Aert R."/>
            <person name="Anupama A."/>
            <person name="Apostolou Z."/>
            <person name="Attipoe P."/>
            <person name="Bason N."/>
            <person name="Bauser C."/>
            <person name="Beck A."/>
            <person name="Beverley S.M."/>
            <person name="Bianchettin G."/>
            <person name="Borzym K."/>
            <person name="Bothe G."/>
            <person name="Bruschi C.V."/>
            <person name="Collins M."/>
            <person name="Cadag E."/>
            <person name="Ciarloni L."/>
            <person name="Clayton C."/>
            <person name="Coulson R.M."/>
            <person name="Cronin A."/>
            <person name="Cruz A.K."/>
            <person name="Davies R.M."/>
            <person name="De Gaudenzi J."/>
            <person name="Dobson D.E."/>
            <person name="Duesterhoeft A."/>
            <person name="Fazelina G."/>
            <person name="Fosker N."/>
            <person name="Frasch A.C."/>
            <person name="Fraser A."/>
            <person name="Fuchs M."/>
            <person name="Gabel C."/>
            <person name="Goble A."/>
            <person name="Goffeau A."/>
            <person name="Harris D."/>
            <person name="Hertz-Fowler C."/>
            <person name="Hilbert H."/>
            <person name="Horn D."/>
            <person name="Huang Y."/>
            <person name="Klages S."/>
            <person name="Knights A."/>
            <person name="Kube M."/>
            <person name="Larke N."/>
            <person name="Litvin L."/>
            <person name="Lord A."/>
            <person name="Louie T."/>
            <person name="Marra M."/>
            <person name="Masuy D."/>
            <person name="Matthews K."/>
            <person name="Michaeli S."/>
            <person name="Mottram J.C."/>
            <person name="Muller-Auer S."/>
            <person name="Munden H."/>
            <person name="Nelson S."/>
            <person name="Norbertczak H."/>
            <person name="Oliver K."/>
            <person name="O'neil S."/>
            <person name="Pentony M."/>
            <person name="Pohl T.M."/>
            <person name="Price C."/>
            <person name="Purnelle B."/>
            <person name="Quail M.A."/>
            <person name="Rabbinowitsch E."/>
            <person name="Reinhardt R."/>
            <person name="Rieger M."/>
            <person name="Rinta J."/>
            <person name="Robben J."/>
            <person name="Robertson L."/>
            <person name="Ruiz J.C."/>
            <person name="Rutter S."/>
            <person name="Saunders D."/>
            <person name="Schafer M."/>
            <person name="Schein J."/>
            <person name="Schwartz D.C."/>
            <person name="Seeger K."/>
            <person name="Seyler A."/>
            <person name="Sharp S."/>
            <person name="Shin H."/>
            <person name="Sivam D."/>
            <person name="Squares R."/>
            <person name="Squares S."/>
            <person name="Tosato V."/>
            <person name="Vogt C."/>
            <person name="Volckaert G."/>
            <person name="Wambutt R."/>
            <person name="Warren T."/>
            <person name="Wedler H."/>
            <person name="Woodward J."/>
            <person name="Zhou S."/>
            <person name="Zimmermann W."/>
            <person name="Smith D.F."/>
            <person name="Blackwell J.M."/>
            <person name="Stuart K.D."/>
            <person name="Barrell B."/>
            <person name="Myler P.J."/>
        </authorList>
    </citation>
    <scope>NUCLEOTIDE SEQUENCE [LARGE SCALE GENOMIC DNA]</scope>
    <source>
        <strain evidence="7">MHOM/IL/81/Friedlin</strain>
    </source>
</reference>
<evidence type="ECO:0000256" key="4">
    <source>
        <dbReference type="SAM" id="MobiDB-lite"/>
    </source>
</evidence>
<dbReference type="VEuPathDB" id="TriTrypDB:LMJLV39_290020300"/>
<keyword evidence="1" id="KW-0677">Repeat</keyword>
<name>E9ADZ5_LEIMA</name>
<dbReference type="KEGG" id="lma:LMJF_29_1360"/>
<feature type="region of interest" description="Disordered" evidence="4">
    <location>
        <begin position="327"/>
        <end position="376"/>
    </location>
</feature>
<evidence type="ECO:0000256" key="1">
    <source>
        <dbReference type="ARBA" id="ARBA00022737"/>
    </source>
</evidence>
<dbReference type="InterPro" id="IPR012677">
    <property type="entry name" value="Nucleotide-bd_a/b_plait_sf"/>
</dbReference>
<dbReference type="PROSITE" id="PS50102">
    <property type="entry name" value="RRM"/>
    <property type="match status" value="2"/>
</dbReference>
<keyword evidence="2 3" id="KW-0694">RNA-binding</keyword>
<dbReference type="Gene3D" id="3.30.70.330">
    <property type="match status" value="2"/>
</dbReference>
<dbReference type="FunFam" id="3.30.70.330:FF:000835">
    <property type="entry name" value="RNA binding protein, putative"/>
    <property type="match status" value="1"/>
</dbReference>
<feature type="domain" description="RRM" evidence="5">
    <location>
        <begin position="235"/>
        <end position="321"/>
    </location>
</feature>
<evidence type="ECO:0000256" key="3">
    <source>
        <dbReference type="PROSITE-ProRule" id="PRU00176"/>
    </source>
</evidence>
<evidence type="ECO:0000313" key="7">
    <source>
        <dbReference type="Proteomes" id="UP000000542"/>
    </source>
</evidence>
<dbReference type="OMA" id="HYREHNH"/>
<dbReference type="eggNOG" id="KOG0145">
    <property type="taxonomic scope" value="Eukaryota"/>
</dbReference>
<dbReference type="InParanoid" id="E9ADZ5"/>
<organism evidence="6 7">
    <name type="scientific">Leishmania major</name>
    <dbReference type="NCBI Taxonomy" id="5664"/>
    <lineage>
        <taxon>Eukaryota</taxon>
        <taxon>Discoba</taxon>
        <taxon>Euglenozoa</taxon>
        <taxon>Kinetoplastea</taxon>
        <taxon>Metakinetoplastina</taxon>
        <taxon>Trypanosomatida</taxon>
        <taxon>Trypanosomatidae</taxon>
        <taxon>Leishmaniinae</taxon>
        <taxon>Leishmania</taxon>
    </lineage>
</organism>
<reference evidence="6 7" key="2">
    <citation type="journal article" date="2011" name="Genome Res.">
        <title>Chromosome and gene copy number variation allow major structural change between species and strains of Leishmania.</title>
        <authorList>
            <person name="Rogers M.B."/>
            <person name="Hilley J.D."/>
            <person name="Dickens N.J."/>
            <person name="Wilkes J."/>
            <person name="Bates P.A."/>
            <person name="Depledge D.P."/>
            <person name="Harris D."/>
            <person name="Her Y."/>
            <person name="Herzyk P."/>
            <person name="Imamura H."/>
            <person name="Otto T.D."/>
            <person name="Sanders M."/>
            <person name="Seeger K."/>
            <person name="Dujardin J.C."/>
            <person name="Berriman M."/>
            <person name="Smith D.F."/>
            <person name="Hertz-Fowler C."/>
            <person name="Mottram J.C."/>
        </authorList>
    </citation>
    <scope>NUCLEOTIDE SEQUENCE [LARGE SCALE GENOMIC DNA]</scope>
    <source>
        <strain evidence="7">MHOM/IL/81/Friedlin</strain>
    </source>
</reference>